<dbReference type="InterPro" id="IPR018580">
    <property type="entry name" value="Uncharacterised_YfhO"/>
</dbReference>
<feature type="transmembrane region" description="Helical" evidence="1">
    <location>
        <begin position="438"/>
        <end position="460"/>
    </location>
</feature>
<feature type="transmembrane region" description="Helical" evidence="1">
    <location>
        <begin position="405"/>
        <end position="426"/>
    </location>
</feature>
<keyword evidence="3" id="KW-1185">Reference proteome</keyword>
<gene>
    <name evidence="2" type="ORF">BA92_09185</name>
</gene>
<feature type="transmembrane region" description="Helical" evidence="1">
    <location>
        <begin position="366"/>
        <end position="385"/>
    </location>
</feature>
<dbReference type="PANTHER" id="PTHR38454:SF1">
    <property type="entry name" value="INTEGRAL MEMBRANE PROTEIN"/>
    <property type="match status" value="1"/>
</dbReference>
<organism evidence="2 3">
    <name type="scientific">Sanguibacteroides justesenii</name>
    <dbReference type="NCBI Taxonomy" id="1547597"/>
    <lineage>
        <taxon>Bacteria</taxon>
        <taxon>Pseudomonadati</taxon>
        <taxon>Bacteroidota</taxon>
        <taxon>Bacteroidia</taxon>
        <taxon>Bacteroidales</taxon>
        <taxon>Porphyromonadaceae</taxon>
        <taxon>Sanguibacteroides</taxon>
    </lineage>
</organism>
<proteinExistence type="predicted"/>
<dbReference type="PANTHER" id="PTHR38454">
    <property type="entry name" value="INTEGRAL MEMBRANE PROTEIN-RELATED"/>
    <property type="match status" value="1"/>
</dbReference>
<dbReference type="AlphaFoldDB" id="A0A0C3NE36"/>
<keyword evidence="1" id="KW-0812">Transmembrane</keyword>
<feature type="transmembrane region" description="Helical" evidence="1">
    <location>
        <begin position="224"/>
        <end position="243"/>
    </location>
</feature>
<feature type="transmembrane region" description="Helical" evidence="1">
    <location>
        <begin position="193"/>
        <end position="212"/>
    </location>
</feature>
<evidence type="ECO:0000313" key="3">
    <source>
        <dbReference type="Proteomes" id="UP000031980"/>
    </source>
</evidence>
<sequence>MKKINFKPLYPHFIALILFIIISYAYFPALFEGKIVHQSDISSWRGAANEILEFQKKTGEETLWTNSMFSGMPTTMILTKYKGNYLEYIYKQLFIGSRPASYLIIALFSFYLLMLAFGVNTWLAIAGALAFGFCSYNFQILLVGHNAKMMAIAFMPLVLAGVVYAFRKKRLLGALLFGLALSFEITANHPQITFYLAFIIIAYGIGQLYTAIKNKTLPAFLKTALLLVVAAGLAAGTNVNHLWPTWEYGKYTMRGGSELTSDDPSAKTKGLDKEYATAWSYGIDETLNLLIPNFKGGSSQGGLGTGSETYKYLKQQGVKEVDQVIRQLGTYWGQQPFTAGPMYMGAIAVFLFVLGIVLIKGPMKWWIVGVSLLALFLGWGRHFMFFSNIFYDYVPLYNKFRVPSMILIILQLTIPLLGIYTLNQIFNQKFDKKTLVKGLKIAIGITGGICAVFTLIPGLAGNFTAPVDQQYYDWLRALVIQDRISMLRADAFRSLIFILLAGTVIWAGVIQKLKFSQMAIILSLLILTDMWTIDKRYLNNSHFVTQKEFNNQFRARPVDLEILKDNDPNYRVLDLAVNVFNDSHSSYFHKTIGGYSAAKLQRYQDIIDYFIIPEIQSFQKDANATQTLTGMEESLKRQKVLNMLNTKYIILNTNASIENRSALGNAWFVQDYKLVNTPKEELVTLQAIDPAEIAVINEEFKPIIQDKGFNYDENGEIVLTEYAPNRLEYKSKANNEQLALFSEIYYPKGWKAYIDGEETDLFRANYILRGMIIPAGEHTIVFEYKPESYYTGAKISAICSGILLLLLLGYIIVGIKKILISPKTTMN</sequence>
<dbReference type="RefSeq" id="WP_052649399.1">
    <property type="nucleotide sequence ID" value="NZ_JPIU01000039.1"/>
</dbReference>
<reference evidence="2 3" key="1">
    <citation type="submission" date="2014-07" db="EMBL/GenBank/DDBJ databases">
        <title>Porphyromonadaceae bacterium OUH 308042 = ATCC BAA-2681 = DSM 28342 draft genome.</title>
        <authorList>
            <person name="Sydenham T.V."/>
            <person name="Hasman H."/>
            <person name="Justensen U.S."/>
        </authorList>
    </citation>
    <scope>NUCLEOTIDE SEQUENCE [LARGE SCALE GENOMIC DNA]</scope>
    <source>
        <strain evidence="2 3">OUH 308042</strain>
    </source>
</reference>
<feature type="transmembrane region" description="Helical" evidence="1">
    <location>
        <begin position="342"/>
        <end position="359"/>
    </location>
</feature>
<evidence type="ECO:0000256" key="1">
    <source>
        <dbReference type="SAM" id="Phobius"/>
    </source>
</evidence>
<feature type="transmembrane region" description="Helical" evidence="1">
    <location>
        <begin position="491"/>
        <end position="510"/>
    </location>
</feature>
<keyword evidence="1" id="KW-0472">Membrane</keyword>
<dbReference type="EMBL" id="JPIU01000039">
    <property type="protein sequence ID" value="KIO44367.1"/>
    <property type="molecule type" value="Genomic_DNA"/>
</dbReference>
<feature type="transmembrane region" description="Helical" evidence="1">
    <location>
        <begin position="149"/>
        <end position="166"/>
    </location>
</feature>
<protein>
    <recommendedName>
        <fullName evidence="4">YfhO family protein</fullName>
    </recommendedName>
</protein>
<keyword evidence="1" id="KW-1133">Transmembrane helix</keyword>
<evidence type="ECO:0008006" key="4">
    <source>
        <dbReference type="Google" id="ProtNLM"/>
    </source>
</evidence>
<evidence type="ECO:0000313" key="2">
    <source>
        <dbReference type="EMBL" id="KIO44367.1"/>
    </source>
</evidence>
<dbReference type="Proteomes" id="UP000031980">
    <property type="component" value="Unassembled WGS sequence"/>
</dbReference>
<feature type="transmembrane region" description="Helical" evidence="1">
    <location>
        <begin position="100"/>
        <end position="117"/>
    </location>
</feature>
<name>A0A0C3NE36_9PORP</name>
<feature type="transmembrane region" description="Helical" evidence="1">
    <location>
        <begin position="9"/>
        <end position="27"/>
    </location>
</feature>
<feature type="transmembrane region" description="Helical" evidence="1">
    <location>
        <begin position="171"/>
        <end position="187"/>
    </location>
</feature>
<feature type="transmembrane region" description="Helical" evidence="1">
    <location>
        <begin position="795"/>
        <end position="813"/>
    </location>
</feature>
<comment type="caution">
    <text evidence="2">The sequence shown here is derived from an EMBL/GenBank/DDBJ whole genome shotgun (WGS) entry which is preliminary data.</text>
</comment>
<dbReference type="Pfam" id="PF09586">
    <property type="entry name" value="YfhO"/>
    <property type="match status" value="1"/>
</dbReference>
<feature type="transmembrane region" description="Helical" evidence="1">
    <location>
        <begin position="122"/>
        <end position="143"/>
    </location>
</feature>
<accession>A0A0C3NE36</accession>